<evidence type="ECO:0000256" key="1">
    <source>
        <dbReference type="SAM" id="SignalP"/>
    </source>
</evidence>
<keyword evidence="3" id="KW-1185">Reference proteome</keyword>
<evidence type="ECO:0008006" key="4">
    <source>
        <dbReference type="Google" id="ProtNLM"/>
    </source>
</evidence>
<feature type="signal peptide" evidence="1">
    <location>
        <begin position="1"/>
        <end position="25"/>
    </location>
</feature>
<comment type="caution">
    <text evidence="2">The sequence shown here is derived from an EMBL/GenBank/DDBJ whole genome shotgun (WGS) entry which is preliminary data.</text>
</comment>
<evidence type="ECO:0000313" key="2">
    <source>
        <dbReference type="EMBL" id="EDM74642.1"/>
    </source>
</evidence>
<organism evidence="2 3">
    <name type="scientific">Plesiocystis pacifica SIR-1</name>
    <dbReference type="NCBI Taxonomy" id="391625"/>
    <lineage>
        <taxon>Bacteria</taxon>
        <taxon>Pseudomonadati</taxon>
        <taxon>Myxococcota</taxon>
        <taxon>Polyangia</taxon>
        <taxon>Nannocystales</taxon>
        <taxon>Nannocystaceae</taxon>
        <taxon>Plesiocystis</taxon>
    </lineage>
</organism>
<name>A6GHL8_9BACT</name>
<feature type="chain" id="PRO_5002695595" description="Cytochrome c domain-containing protein" evidence="1">
    <location>
        <begin position="26"/>
        <end position="344"/>
    </location>
</feature>
<dbReference type="RefSeq" id="WP_006976205.1">
    <property type="nucleotide sequence ID" value="NZ_ABCS01000121.1"/>
</dbReference>
<dbReference type="STRING" id="391625.PPSIR1_37764"/>
<gene>
    <name evidence="2" type="ORF">PPSIR1_37764</name>
</gene>
<sequence>MLQPSARFVCALATASLLTLTGATACERSKEQGQAREDSQDGPVRRLTIAEPAKGWDAHWDLDGFVAMVPPVRLPTSTAGQDDVVVWLRVPDGATIETVEGDDGELRLRFPPGTVADRVESRGPANARRVIDVRGTRIDEDGEEWMHTYRSDARGGLFGYEWPRSSAQAHAEATRRLLAELETQPRAQKLDAKARAAYLRRIETKNDCVGCHSHSREINAVEGEFGVVNRGTDASGFFTPQTVLAENTVLESYGAIDPNLRHPWVELSCPQGEAPQRVRHGKRLRAECDLDAVPIARFSLAKALEADDRHAREVCAARRYLYDRLDERGKLAFEPAAKICGIDL</sequence>
<dbReference type="PROSITE" id="PS51257">
    <property type="entry name" value="PROKAR_LIPOPROTEIN"/>
    <property type="match status" value="1"/>
</dbReference>
<accession>A6GHL8</accession>
<dbReference type="AlphaFoldDB" id="A6GHL8"/>
<evidence type="ECO:0000313" key="3">
    <source>
        <dbReference type="Proteomes" id="UP000005801"/>
    </source>
</evidence>
<keyword evidence="1" id="KW-0732">Signal</keyword>
<dbReference type="OrthoDB" id="9255572at2"/>
<proteinExistence type="predicted"/>
<reference evidence="2 3" key="1">
    <citation type="submission" date="2007-06" db="EMBL/GenBank/DDBJ databases">
        <authorList>
            <person name="Shimkets L."/>
            <person name="Ferriera S."/>
            <person name="Johnson J."/>
            <person name="Kravitz S."/>
            <person name="Beeson K."/>
            <person name="Sutton G."/>
            <person name="Rogers Y.-H."/>
            <person name="Friedman R."/>
            <person name="Frazier M."/>
            <person name="Venter J.C."/>
        </authorList>
    </citation>
    <scope>NUCLEOTIDE SEQUENCE [LARGE SCALE GENOMIC DNA]</scope>
    <source>
        <strain evidence="2 3">SIR-1</strain>
    </source>
</reference>
<protein>
    <recommendedName>
        <fullName evidence="4">Cytochrome c domain-containing protein</fullName>
    </recommendedName>
</protein>
<dbReference type="EMBL" id="ABCS01000121">
    <property type="protein sequence ID" value="EDM74642.1"/>
    <property type="molecule type" value="Genomic_DNA"/>
</dbReference>
<dbReference type="Proteomes" id="UP000005801">
    <property type="component" value="Unassembled WGS sequence"/>
</dbReference>